<protein>
    <submittedName>
        <fullName evidence="4">Chain-length determining protein</fullName>
    </submittedName>
</protein>
<gene>
    <name evidence="4" type="primary">sypO</name>
    <name evidence="4" type="ORF">GCM10011369_27310</name>
</gene>
<feature type="domain" description="Tyrosine-protein kinase G-rich" evidence="3">
    <location>
        <begin position="363"/>
        <end position="444"/>
    </location>
</feature>
<keyword evidence="1" id="KW-0175">Coiled coil</keyword>
<dbReference type="RefSeq" id="WP_087506610.1">
    <property type="nucleotide sequence ID" value="NZ_BMDX01000015.1"/>
</dbReference>
<dbReference type="Proteomes" id="UP000619743">
    <property type="component" value="Unassembled WGS sequence"/>
</dbReference>
<organism evidence="4 5">
    <name type="scientific">Neiella marina</name>
    <dbReference type="NCBI Taxonomy" id="508461"/>
    <lineage>
        <taxon>Bacteria</taxon>
        <taxon>Pseudomonadati</taxon>
        <taxon>Pseudomonadota</taxon>
        <taxon>Gammaproteobacteria</taxon>
        <taxon>Alteromonadales</taxon>
        <taxon>Echinimonadaceae</taxon>
        <taxon>Neiella</taxon>
    </lineage>
</organism>
<dbReference type="GO" id="GO:0004713">
    <property type="term" value="F:protein tyrosine kinase activity"/>
    <property type="evidence" value="ECO:0007669"/>
    <property type="project" value="TreeGrafter"/>
</dbReference>
<reference evidence="5" key="1">
    <citation type="journal article" date="2019" name="Int. J. Syst. Evol. Microbiol.">
        <title>The Global Catalogue of Microorganisms (GCM) 10K type strain sequencing project: providing services to taxonomists for standard genome sequencing and annotation.</title>
        <authorList>
            <consortium name="The Broad Institute Genomics Platform"/>
            <consortium name="The Broad Institute Genome Sequencing Center for Infectious Disease"/>
            <person name="Wu L."/>
            <person name="Ma J."/>
        </authorList>
    </citation>
    <scope>NUCLEOTIDE SEQUENCE [LARGE SCALE GENOMIC DNA]</scope>
    <source>
        <strain evidence="5">CGMCC 1.10130</strain>
    </source>
</reference>
<comment type="caution">
    <text evidence="4">The sequence shown here is derived from an EMBL/GenBank/DDBJ whole genome shotgun (WGS) entry which is preliminary data.</text>
</comment>
<sequence length="476" mass="53119">MNELLPRFHLWLHAIWRRRYLLVMPVLVLPVVGLVIGLTAAKKYSAHTTLLIQETAKLNPFLEDLAVSANLDMRMNALTTLLHSRHMLTQVAEQLDLITSQSEPYRREQVIQQLSAALSVSQIGPDVIRIDYQSANPADIEQVLQLVTNRFVDNLLAPERSSIRESERFLATHLQSSREQLEFAEMALADFRSDNADGLPELHSANTERLARIRQKLLERKAELSGAEQSLGSLDQQLSRTDPVLARLEEQIISRKAELVSLRARYTDGHSQIQALQRTIRQLESERASALANPVAQHSAGHQQTGGFQLALALEESQDGLMMVQLEALQNAQQRVNALREEVKQLQSLADSLNQQVNSVGDQERQLLALQRDLRVKRGLYEDLLQRYEMAKVTGALGKFEQSERIKIIDRPFTPTQPSNLPALLFVIAGLIGGFGVGAGLVVLSELADPSLRTIADVEAITGVAVITRIPPLKEH</sequence>
<dbReference type="PANTHER" id="PTHR32309">
    <property type="entry name" value="TYROSINE-PROTEIN KINASE"/>
    <property type="match status" value="1"/>
</dbReference>
<keyword evidence="2" id="KW-0472">Membrane</keyword>
<dbReference type="GO" id="GO:0005886">
    <property type="term" value="C:plasma membrane"/>
    <property type="evidence" value="ECO:0007669"/>
    <property type="project" value="TreeGrafter"/>
</dbReference>
<keyword evidence="2" id="KW-0812">Transmembrane</keyword>
<feature type="transmembrane region" description="Helical" evidence="2">
    <location>
        <begin position="421"/>
        <end position="444"/>
    </location>
</feature>
<dbReference type="InterPro" id="IPR032807">
    <property type="entry name" value="GNVR"/>
</dbReference>
<feature type="transmembrane region" description="Helical" evidence="2">
    <location>
        <begin position="20"/>
        <end position="41"/>
    </location>
</feature>
<proteinExistence type="predicted"/>
<dbReference type="AlphaFoldDB" id="A0A8J2U7A1"/>
<dbReference type="SUPFAM" id="SSF57997">
    <property type="entry name" value="Tropomyosin"/>
    <property type="match status" value="1"/>
</dbReference>
<dbReference type="PANTHER" id="PTHR32309:SF13">
    <property type="entry name" value="FERRIC ENTEROBACTIN TRANSPORT PROTEIN FEPE"/>
    <property type="match status" value="1"/>
</dbReference>
<keyword evidence="5" id="KW-1185">Reference proteome</keyword>
<name>A0A8J2U7A1_9GAMM</name>
<feature type="coiled-coil region" evidence="1">
    <location>
        <begin position="322"/>
        <end position="363"/>
    </location>
</feature>
<dbReference type="EMBL" id="BMDX01000015">
    <property type="protein sequence ID" value="GGA83831.1"/>
    <property type="molecule type" value="Genomic_DNA"/>
</dbReference>
<evidence type="ECO:0000256" key="2">
    <source>
        <dbReference type="SAM" id="Phobius"/>
    </source>
</evidence>
<evidence type="ECO:0000256" key="1">
    <source>
        <dbReference type="SAM" id="Coils"/>
    </source>
</evidence>
<accession>A0A8J2U7A1</accession>
<evidence type="ECO:0000313" key="4">
    <source>
        <dbReference type="EMBL" id="GGA83831.1"/>
    </source>
</evidence>
<dbReference type="Pfam" id="PF13807">
    <property type="entry name" value="GNVR"/>
    <property type="match status" value="1"/>
</dbReference>
<dbReference type="Gene3D" id="1.10.287.1490">
    <property type="match status" value="1"/>
</dbReference>
<keyword evidence="2" id="KW-1133">Transmembrane helix</keyword>
<evidence type="ECO:0000259" key="3">
    <source>
        <dbReference type="Pfam" id="PF13807"/>
    </source>
</evidence>
<dbReference type="InterPro" id="IPR050445">
    <property type="entry name" value="Bact_polysacc_biosynth/exp"/>
</dbReference>
<evidence type="ECO:0000313" key="5">
    <source>
        <dbReference type="Proteomes" id="UP000619743"/>
    </source>
</evidence>
<feature type="coiled-coil region" evidence="1">
    <location>
        <begin position="245"/>
        <end position="293"/>
    </location>
</feature>